<accession>A0AAD8PX04</accession>
<protein>
    <recommendedName>
        <fullName evidence="3">BTB domain-containing protein</fullName>
    </recommendedName>
</protein>
<organism evidence="1 2">
    <name type="scientific">Colletotrichum navitas</name>
    <dbReference type="NCBI Taxonomy" id="681940"/>
    <lineage>
        <taxon>Eukaryota</taxon>
        <taxon>Fungi</taxon>
        <taxon>Dikarya</taxon>
        <taxon>Ascomycota</taxon>
        <taxon>Pezizomycotina</taxon>
        <taxon>Sordariomycetes</taxon>
        <taxon>Hypocreomycetidae</taxon>
        <taxon>Glomerellales</taxon>
        <taxon>Glomerellaceae</taxon>
        <taxon>Colletotrichum</taxon>
        <taxon>Colletotrichum graminicola species complex</taxon>
    </lineage>
</organism>
<comment type="caution">
    <text evidence="1">The sequence shown here is derived from an EMBL/GenBank/DDBJ whole genome shotgun (WGS) entry which is preliminary data.</text>
</comment>
<reference evidence="1" key="1">
    <citation type="submission" date="2021-06" db="EMBL/GenBank/DDBJ databases">
        <title>Comparative genomics, transcriptomics and evolutionary studies reveal genomic signatures of adaptation to plant cell wall in hemibiotrophic fungi.</title>
        <authorList>
            <consortium name="DOE Joint Genome Institute"/>
            <person name="Baroncelli R."/>
            <person name="Diaz J.F."/>
            <person name="Benocci T."/>
            <person name="Peng M."/>
            <person name="Battaglia E."/>
            <person name="Haridas S."/>
            <person name="Andreopoulos W."/>
            <person name="Labutti K."/>
            <person name="Pangilinan J."/>
            <person name="Floch G.L."/>
            <person name="Makela M.R."/>
            <person name="Henrissat B."/>
            <person name="Grigoriev I.V."/>
            <person name="Crouch J.A."/>
            <person name="De Vries R.P."/>
            <person name="Sukno S.A."/>
            <person name="Thon M.R."/>
        </authorList>
    </citation>
    <scope>NUCLEOTIDE SEQUENCE</scope>
    <source>
        <strain evidence="1">CBS 125086</strain>
    </source>
</reference>
<dbReference type="InterPro" id="IPR011333">
    <property type="entry name" value="SKP1/BTB/POZ_sf"/>
</dbReference>
<dbReference type="Gene3D" id="3.30.710.10">
    <property type="entry name" value="Potassium Channel Kv1.1, Chain A"/>
    <property type="match status" value="1"/>
</dbReference>
<dbReference type="RefSeq" id="XP_060412631.1">
    <property type="nucleotide sequence ID" value="XM_060551946.1"/>
</dbReference>
<evidence type="ECO:0000313" key="1">
    <source>
        <dbReference type="EMBL" id="KAK1585614.1"/>
    </source>
</evidence>
<proteinExistence type="predicted"/>
<sequence length="115" mass="13295">MADIFLSNAIVSVQEDWLCDNSEFFRVCLRGGWKETTTKAVHLEHVDGETFLLLVEVMELMLSSPNINIRHHFEKASDCVISFLPDSQPLTAFARLVRLADFLLMTNLYFFLRRV</sequence>
<keyword evidence="2" id="KW-1185">Reference proteome</keyword>
<evidence type="ECO:0008006" key="3">
    <source>
        <dbReference type="Google" id="ProtNLM"/>
    </source>
</evidence>
<dbReference type="SUPFAM" id="SSF54695">
    <property type="entry name" value="POZ domain"/>
    <property type="match status" value="1"/>
</dbReference>
<gene>
    <name evidence="1" type="ORF">LY79DRAFT_261730</name>
</gene>
<dbReference type="GeneID" id="85436186"/>
<evidence type="ECO:0000313" key="2">
    <source>
        <dbReference type="Proteomes" id="UP001230504"/>
    </source>
</evidence>
<dbReference type="CDD" id="cd18186">
    <property type="entry name" value="BTB_POZ_ZBTB_KLHL-like"/>
    <property type="match status" value="1"/>
</dbReference>
<name>A0AAD8PX04_9PEZI</name>
<dbReference type="Proteomes" id="UP001230504">
    <property type="component" value="Unassembled WGS sequence"/>
</dbReference>
<dbReference type="AlphaFoldDB" id="A0AAD8PX04"/>
<dbReference type="EMBL" id="JAHLJV010000042">
    <property type="protein sequence ID" value="KAK1585614.1"/>
    <property type="molecule type" value="Genomic_DNA"/>
</dbReference>